<dbReference type="InParanoid" id="A0A251RU34"/>
<evidence type="ECO:0000313" key="2">
    <source>
        <dbReference type="Proteomes" id="UP000215914"/>
    </source>
</evidence>
<dbReference type="EMBL" id="CM007906">
    <property type="protein sequence ID" value="OTF87797.1"/>
    <property type="molecule type" value="Genomic_DNA"/>
</dbReference>
<dbReference type="GO" id="GO:0006355">
    <property type="term" value="P:regulation of DNA-templated transcription"/>
    <property type="evidence" value="ECO:0000318"/>
    <property type="project" value="GO_Central"/>
</dbReference>
<dbReference type="Proteomes" id="UP000215914">
    <property type="component" value="Chromosome 17"/>
</dbReference>
<keyword evidence="2" id="KW-1185">Reference proteome</keyword>
<dbReference type="GO" id="GO:0000976">
    <property type="term" value="F:transcription cis-regulatory region binding"/>
    <property type="evidence" value="ECO:0000318"/>
    <property type="project" value="GO_Central"/>
</dbReference>
<dbReference type="GO" id="GO:0005634">
    <property type="term" value="C:nucleus"/>
    <property type="evidence" value="ECO:0000318"/>
    <property type="project" value="GO_Central"/>
</dbReference>
<name>A0A251RU34_HELAN</name>
<evidence type="ECO:0000313" key="1">
    <source>
        <dbReference type="EMBL" id="OTF87797.1"/>
    </source>
</evidence>
<gene>
    <name evidence="1" type="ORF">HannXRQ_Chr17g0565861</name>
</gene>
<dbReference type="AlphaFoldDB" id="A0A251RU34"/>
<proteinExistence type="predicted"/>
<organism evidence="1 2">
    <name type="scientific">Helianthus annuus</name>
    <name type="common">Common sunflower</name>
    <dbReference type="NCBI Taxonomy" id="4232"/>
    <lineage>
        <taxon>Eukaryota</taxon>
        <taxon>Viridiplantae</taxon>
        <taxon>Streptophyta</taxon>
        <taxon>Embryophyta</taxon>
        <taxon>Tracheophyta</taxon>
        <taxon>Spermatophyta</taxon>
        <taxon>Magnoliopsida</taxon>
        <taxon>eudicotyledons</taxon>
        <taxon>Gunneridae</taxon>
        <taxon>Pentapetalae</taxon>
        <taxon>asterids</taxon>
        <taxon>campanulids</taxon>
        <taxon>Asterales</taxon>
        <taxon>Asteraceae</taxon>
        <taxon>Asteroideae</taxon>
        <taxon>Heliantheae alliance</taxon>
        <taxon>Heliantheae</taxon>
        <taxon>Helianthus</taxon>
    </lineage>
</organism>
<dbReference type="STRING" id="4232.A0A251RU34"/>
<sequence length="170" mass="19035">MLERQSWLVDSNQFASKIKSASGACDPENIIWKSNPTKACPNCHHIVDNSDVNFSMLIKPGWGCPEGLNLTRWIKKLSGIYLLKAVHEVSSLTLLSMSLFQQSMKMTESVTLILKSCQVSNKMEVYLTFFTEQSKRIILELGNAIRYTVMISGTFAGTKRAEQTPLDGVQ</sequence>
<reference evidence="2" key="1">
    <citation type="journal article" date="2017" name="Nature">
        <title>The sunflower genome provides insights into oil metabolism, flowering and Asterid evolution.</title>
        <authorList>
            <person name="Badouin H."/>
            <person name="Gouzy J."/>
            <person name="Grassa C.J."/>
            <person name="Murat F."/>
            <person name="Staton S.E."/>
            <person name="Cottret L."/>
            <person name="Lelandais-Briere C."/>
            <person name="Owens G.L."/>
            <person name="Carrere S."/>
            <person name="Mayjonade B."/>
            <person name="Legrand L."/>
            <person name="Gill N."/>
            <person name="Kane N.C."/>
            <person name="Bowers J.E."/>
            <person name="Hubner S."/>
            <person name="Bellec A."/>
            <person name="Berard A."/>
            <person name="Berges H."/>
            <person name="Blanchet N."/>
            <person name="Boniface M.C."/>
            <person name="Brunel D."/>
            <person name="Catrice O."/>
            <person name="Chaidir N."/>
            <person name="Claudel C."/>
            <person name="Donnadieu C."/>
            <person name="Faraut T."/>
            <person name="Fievet G."/>
            <person name="Helmstetter N."/>
            <person name="King M."/>
            <person name="Knapp S.J."/>
            <person name="Lai Z."/>
            <person name="Le Paslier M.C."/>
            <person name="Lippi Y."/>
            <person name="Lorenzon L."/>
            <person name="Mandel J.R."/>
            <person name="Marage G."/>
            <person name="Marchand G."/>
            <person name="Marquand E."/>
            <person name="Bret-Mestries E."/>
            <person name="Morien E."/>
            <person name="Nambeesan S."/>
            <person name="Nguyen T."/>
            <person name="Pegot-Espagnet P."/>
            <person name="Pouilly N."/>
            <person name="Raftis F."/>
            <person name="Sallet E."/>
            <person name="Schiex T."/>
            <person name="Thomas J."/>
            <person name="Vandecasteele C."/>
            <person name="Vares D."/>
            <person name="Vear F."/>
            <person name="Vautrin S."/>
            <person name="Crespi M."/>
            <person name="Mangin B."/>
            <person name="Burke J.M."/>
            <person name="Salse J."/>
            <person name="Munos S."/>
            <person name="Vincourt P."/>
            <person name="Rieseberg L.H."/>
            <person name="Langlade N.B."/>
        </authorList>
    </citation>
    <scope>NUCLEOTIDE SEQUENCE [LARGE SCALE GENOMIC DNA]</scope>
    <source>
        <strain evidence="2">cv. SF193</strain>
    </source>
</reference>
<protein>
    <submittedName>
        <fullName evidence="1">Uncharacterized protein</fullName>
    </submittedName>
</protein>
<accession>A0A251RU34</accession>